<evidence type="ECO:0000313" key="4">
    <source>
        <dbReference type="EMBL" id="SFO80874.1"/>
    </source>
</evidence>
<keyword evidence="5" id="KW-1185">Reference proteome</keyword>
<reference evidence="5" key="1">
    <citation type="submission" date="2016-10" db="EMBL/GenBank/DDBJ databases">
        <authorList>
            <person name="Varghese N."/>
            <person name="Submissions S."/>
        </authorList>
    </citation>
    <scope>NUCLEOTIDE SEQUENCE [LARGE SCALE GENOMIC DNA]</scope>
    <source>
        <strain evidence="5">CGMCC 4.5579</strain>
    </source>
</reference>
<evidence type="ECO:0000256" key="1">
    <source>
        <dbReference type="SAM" id="MobiDB-lite"/>
    </source>
</evidence>
<dbReference type="STRING" id="587909.SAMN05421810_10120"/>
<dbReference type="AlphaFoldDB" id="A0A1I5K720"/>
<dbReference type="InterPro" id="IPR046542">
    <property type="entry name" value="DUF6801"/>
</dbReference>
<dbReference type="Pfam" id="PF20611">
    <property type="entry name" value="DUF6801"/>
    <property type="match status" value="1"/>
</dbReference>
<dbReference type="OrthoDB" id="3821392at2"/>
<evidence type="ECO:0000259" key="3">
    <source>
        <dbReference type="Pfam" id="PF20611"/>
    </source>
</evidence>
<dbReference type="Proteomes" id="UP000198727">
    <property type="component" value="Unassembled WGS sequence"/>
</dbReference>
<proteinExistence type="predicted"/>
<gene>
    <name evidence="4" type="ORF">SAMN05421810_10120</name>
</gene>
<evidence type="ECO:0000313" key="5">
    <source>
        <dbReference type="Proteomes" id="UP000198727"/>
    </source>
</evidence>
<organism evidence="4 5">
    <name type="scientific">Amycolatopsis arida</name>
    <dbReference type="NCBI Taxonomy" id="587909"/>
    <lineage>
        <taxon>Bacteria</taxon>
        <taxon>Bacillati</taxon>
        <taxon>Actinomycetota</taxon>
        <taxon>Actinomycetes</taxon>
        <taxon>Pseudonocardiales</taxon>
        <taxon>Pseudonocardiaceae</taxon>
        <taxon>Amycolatopsis</taxon>
    </lineage>
</organism>
<feature type="compositionally biased region" description="Low complexity" evidence="1">
    <location>
        <begin position="54"/>
        <end position="72"/>
    </location>
</feature>
<name>A0A1I5K720_9PSEU</name>
<evidence type="ECO:0000256" key="2">
    <source>
        <dbReference type="SAM" id="SignalP"/>
    </source>
</evidence>
<keyword evidence="2" id="KW-0732">Signal</keyword>
<dbReference type="RefSeq" id="WP_092526021.1">
    <property type="nucleotide sequence ID" value="NZ_FOWW01000001.1"/>
</dbReference>
<accession>A0A1I5K720</accession>
<feature type="signal peptide" evidence="2">
    <location>
        <begin position="1"/>
        <end position="31"/>
    </location>
</feature>
<feature type="chain" id="PRO_5038412758" description="DUF6801 domain-containing protein" evidence="2">
    <location>
        <begin position="32"/>
        <end position="474"/>
    </location>
</feature>
<feature type="region of interest" description="Disordered" evidence="1">
    <location>
        <begin position="28"/>
        <end position="89"/>
    </location>
</feature>
<sequence length="474" mass="47597">MNGTRGRASRGPATGTAVLALAAGLAGGLTGAGSTASGQADPPTVTALDYACDATGGAEPTGTKPTGTEPTGDPAMGEPAGDLPGGGPVPVRMTVTAGPLPPSVPAGQPVRLDRFAVRLALPEEAWRGITGPATATIDGTATVPLAVRRDDEPDQVPVDLVLPATPAPESGPLTLAGEGAVPPLHTGAAALLELAVEPPTLALTPRDAEGDPTVAHPVELRCRPHPDHDPRLGAVAVELAGPGTPAPSTSPPGEPGESGAAPDSATPHAGPEALAGAARDPRGDPRALITPQFIVGESTVAKLNETFALGTGIFVNGGQFLPPPYIRGSAGMPPARTPFAAFGFMPTTGKAEFLPADQPDGKFVTFGGPNPMNVLEGQMRVIIKLGDVAVNGVPLDVGPNCRTAAPVVIDVIGTYFIFSGGTLGTDPEAEQEKHRGFTIPPFTGCGVTESLDPLVTGLVSGPDNQLTLTLTTVR</sequence>
<feature type="compositionally biased region" description="Pro residues" evidence="1">
    <location>
        <begin position="244"/>
        <end position="254"/>
    </location>
</feature>
<feature type="domain" description="DUF6801" evidence="3">
    <location>
        <begin position="85"/>
        <end position="233"/>
    </location>
</feature>
<dbReference type="EMBL" id="FOWW01000001">
    <property type="protein sequence ID" value="SFO80874.1"/>
    <property type="molecule type" value="Genomic_DNA"/>
</dbReference>
<protein>
    <recommendedName>
        <fullName evidence="3">DUF6801 domain-containing protein</fullName>
    </recommendedName>
</protein>
<feature type="region of interest" description="Disordered" evidence="1">
    <location>
        <begin position="239"/>
        <end position="285"/>
    </location>
</feature>